<dbReference type="Proteomes" id="UP000248314">
    <property type="component" value="Unassembled WGS sequence"/>
</dbReference>
<gene>
    <name evidence="1" type="ORF">EJ73_01602</name>
</gene>
<dbReference type="EMBL" id="QJJX01000017">
    <property type="protein sequence ID" value="PXX21617.1"/>
    <property type="molecule type" value="Genomic_DNA"/>
</dbReference>
<protein>
    <submittedName>
        <fullName evidence="1">Uncharacterized protein</fullName>
    </submittedName>
</protein>
<proteinExistence type="predicted"/>
<evidence type="ECO:0000313" key="2">
    <source>
        <dbReference type="Proteomes" id="UP000248314"/>
    </source>
</evidence>
<name>A0A318I1X0_9BACT</name>
<comment type="caution">
    <text evidence="1">The sequence shown here is derived from an EMBL/GenBank/DDBJ whole genome shotgun (WGS) entry which is preliminary data.</text>
</comment>
<evidence type="ECO:0000313" key="1">
    <source>
        <dbReference type="EMBL" id="PXX21617.1"/>
    </source>
</evidence>
<keyword evidence="2" id="KW-1185">Reference proteome</keyword>
<sequence length="39" mass="4436">MKFSTLQTLGIRPNFRLAPENFSQKALTMLKFGTNILHA</sequence>
<dbReference type="AlphaFoldDB" id="A0A318I1X0"/>
<reference evidence="1 2" key="1">
    <citation type="submission" date="2018-05" db="EMBL/GenBank/DDBJ databases">
        <title>Genomic Encyclopedia of Type Strains, Phase I: the one thousand microbial genomes (KMG-I) project.</title>
        <authorList>
            <person name="Kyrpides N."/>
        </authorList>
    </citation>
    <scope>NUCLEOTIDE SEQUENCE [LARGE SCALE GENOMIC DNA]</scope>
    <source>
        <strain evidence="1 2">DSM 15611</strain>
    </source>
</reference>
<accession>A0A318I1X0</accession>
<organism evidence="1 2">
    <name type="scientific">Hoylesella shahii DSM 15611 = JCM 12083</name>
    <dbReference type="NCBI Taxonomy" id="1122991"/>
    <lineage>
        <taxon>Bacteria</taxon>
        <taxon>Pseudomonadati</taxon>
        <taxon>Bacteroidota</taxon>
        <taxon>Bacteroidia</taxon>
        <taxon>Bacteroidales</taxon>
        <taxon>Prevotellaceae</taxon>
        <taxon>Hoylesella</taxon>
    </lineage>
</organism>